<keyword evidence="6" id="KW-1185">Reference proteome</keyword>
<evidence type="ECO:0000256" key="3">
    <source>
        <dbReference type="ARBA" id="ARBA00023002"/>
    </source>
</evidence>
<organism evidence="5 6">
    <name type="scientific">Shinella kummerowiae</name>
    <dbReference type="NCBI Taxonomy" id="417745"/>
    <lineage>
        <taxon>Bacteria</taxon>
        <taxon>Pseudomonadati</taxon>
        <taxon>Pseudomonadota</taxon>
        <taxon>Alphaproteobacteria</taxon>
        <taxon>Hyphomicrobiales</taxon>
        <taxon>Rhizobiaceae</taxon>
        <taxon>Shinella</taxon>
    </lineage>
</organism>
<dbReference type="OrthoDB" id="7907344at2"/>
<dbReference type="Gene3D" id="3.30.465.10">
    <property type="match status" value="1"/>
</dbReference>
<gene>
    <name evidence="5" type="ORF">GR138_27900</name>
</gene>
<accession>A0A6N8SJR7</accession>
<evidence type="ECO:0000313" key="5">
    <source>
        <dbReference type="EMBL" id="MXN49031.1"/>
    </source>
</evidence>
<sequence>MHPPAKRSLHIARSVTEALEARARLGDNAEFFAGGTWIMRADRREEFEDRHYISIGGIEALAGILISKDDVVIGASTSHAELAAALTEVAGFRALQVAAEKSANPAIRNLATVGGNICTGGFAAADLVPALLCLSASLEFSGADGLERVPLETFLKTRSAVLPGRILTRMIVPRRPRRSAHARLPLKKAGDYPVAIVSASFALGENGAVEDAVIAVGSVEHSARRWTALETAIRGLRPTSADVVALAKETAGEFQGRDGVEAPGWYRVKVLPELARRAFEDLAERKV</sequence>
<dbReference type="Pfam" id="PF03450">
    <property type="entry name" value="CO_deh_flav_C"/>
    <property type="match status" value="1"/>
</dbReference>
<evidence type="ECO:0000259" key="4">
    <source>
        <dbReference type="PROSITE" id="PS51387"/>
    </source>
</evidence>
<name>A0A6N8SJR7_9HYPH</name>
<dbReference type="Pfam" id="PF00941">
    <property type="entry name" value="FAD_binding_5"/>
    <property type="match status" value="1"/>
</dbReference>
<dbReference type="InterPro" id="IPR016169">
    <property type="entry name" value="FAD-bd_PCMH_sub2"/>
</dbReference>
<dbReference type="RefSeq" id="WP_160862508.1">
    <property type="nucleotide sequence ID" value="NZ_WUMK01000014.1"/>
</dbReference>
<proteinExistence type="predicted"/>
<evidence type="ECO:0000256" key="1">
    <source>
        <dbReference type="ARBA" id="ARBA00022630"/>
    </source>
</evidence>
<evidence type="ECO:0000313" key="6">
    <source>
        <dbReference type="Proteomes" id="UP000435802"/>
    </source>
</evidence>
<dbReference type="InterPro" id="IPR036318">
    <property type="entry name" value="FAD-bd_PCMH-like_sf"/>
</dbReference>
<comment type="caution">
    <text evidence="5">The sequence shown here is derived from an EMBL/GenBank/DDBJ whole genome shotgun (WGS) entry which is preliminary data.</text>
</comment>
<dbReference type="InterPro" id="IPR036683">
    <property type="entry name" value="CO_DH_flav_C_dom_sf"/>
</dbReference>
<dbReference type="AlphaFoldDB" id="A0A6N8SJR7"/>
<dbReference type="SUPFAM" id="SSF56176">
    <property type="entry name" value="FAD-binding/transporter-associated domain-like"/>
    <property type="match status" value="1"/>
</dbReference>
<dbReference type="GO" id="GO:0071949">
    <property type="term" value="F:FAD binding"/>
    <property type="evidence" value="ECO:0007669"/>
    <property type="project" value="InterPro"/>
</dbReference>
<dbReference type="SMART" id="SM01092">
    <property type="entry name" value="CO_deh_flav_C"/>
    <property type="match status" value="1"/>
</dbReference>
<dbReference type="GO" id="GO:0016491">
    <property type="term" value="F:oxidoreductase activity"/>
    <property type="evidence" value="ECO:0007669"/>
    <property type="project" value="UniProtKB-KW"/>
</dbReference>
<keyword evidence="3" id="KW-0560">Oxidoreductase</keyword>
<dbReference type="EMBL" id="WUMK01000014">
    <property type="protein sequence ID" value="MXN49031.1"/>
    <property type="molecule type" value="Genomic_DNA"/>
</dbReference>
<dbReference type="PANTHER" id="PTHR42659:SF2">
    <property type="entry name" value="XANTHINE DEHYDROGENASE SUBUNIT C-RELATED"/>
    <property type="match status" value="1"/>
</dbReference>
<reference evidence="5 6" key="1">
    <citation type="submission" date="2019-12" db="EMBL/GenBank/DDBJ databases">
        <title>Shinella kummerowiae sp. nov., a symbiotic bacterium isolated from root nodules of the herbal legume Kummerowia stipulacea.</title>
        <authorList>
            <person name="Gao J."/>
        </authorList>
    </citation>
    <scope>NUCLEOTIDE SEQUENCE [LARGE SCALE GENOMIC DNA]</scope>
    <source>
        <strain evidence="5 6">CCBAU 25048</strain>
    </source>
</reference>
<dbReference type="Proteomes" id="UP000435802">
    <property type="component" value="Unassembled WGS sequence"/>
</dbReference>
<dbReference type="InterPro" id="IPR002346">
    <property type="entry name" value="Mopterin_DH_FAD-bd"/>
</dbReference>
<dbReference type="InterPro" id="IPR051312">
    <property type="entry name" value="Diverse_Substr_Oxidored"/>
</dbReference>
<dbReference type="PROSITE" id="PS51387">
    <property type="entry name" value="FAD_PCMH"/>
    <property type="match status" value="1"/>
</dbReference>
<dbReference type="InterPro" id="IPR005107">
    <property type="entry name" value="CO_DH_flav_C"/>
</dbReference>
<dbReference type="PANTHER" id="PTHR42659">
    <property type="entry name" value="XANTHINE DEHYDROGENASE SUBUNIT C-RELATED"/>
    <property type="match status" value="1"/>
</dbReference>
<dbReference type="SUPFAM" id="SSF55447">
    <property type="entry name" value="CO dehydrogenase flavoprotein C-terminal domain-like"/>
    <property type="match status" value="1"/>
</dbReference>
<dbReference type="InterPro" id="IPR016166">
    <property type="entry name" value="FAD-bd_PCMH"/>
</dbReference>
<protein>
    <submittedName>
        <fullName evidence="5">FAD-binding molybdopterin dehydrogenase</fullName>
    </submittedName>
</protein>
<keyword evidence="1" id="KW-0285">Flavoprotein</keyword>
<keyword evidence="2" id="KW-0274">FAD</keyword>
<dbReference type="Gene3D" id="3.30.390.50">
    <property type="entry name" value="CO dehydrogenase flavoprotein, C-terminal domain"/>
    <property type="match status" value="1"/>
</dbReference>
<evidence type="ECO:0000256" key="2">
    <source>
        <dbReference type="ARBA" id="ARBA00022827"/>
    </source>
</evidence>
<feature type="domain" description="FAD-binding PCMH-type" evidence="4">
    <location>
        <begin position="1"/>
        <end position="177"/>
    </location>
</feature>